<dbReference type="PANTHER" id="PTHR36836:SF1">
    <property type="entry name" value="COLANIC ACID BIOSYNTHESIS PROTEIN WCAK"/>
    <property type="match status" value="1"/>
</dbReference>
<evidence type="ECO:0000313" key="2">
    <source>
        <dbReference type="EMBL" id="CUV66348.1"/>
    </source>
</evidence>
<sequence>MSLRIAYFVNSFKSVNWGGQATSNGIKKLVEQTYPNAEFTPLNLPPFPLNKIRIFRTFWEKKLANAILKDDRVNVLKNLNKLNIDKSFFEGFDTVCFNGEGAIHSKSGHLIRLMGMLYEFKKRGAFVSALNQTVDLGNNKLIQDVVKKVYSMVDYLAVREPVSQRELQKLGLNPELVADAAYALGSLSKEEVEELTSDLNLPQKFVAVTGSSYLKRSRKSIKLMDKLLIEIQKFYKDMPIYFLANAKTDMYIAKKLKSKYRFTIFGFPEKHDKAMAVIAKAYVVIGGRQHPNIFAAMQGIPFMPLKGNTHKMEGVVELLKYPMDVLSWNDCDKFNDAFEKIERIRHDLYDNAEVPILKTICLK</sequence>
<protein>
    <recommendedName>
        <fullName evidence="1">Polysaccharide pyruvyl transferase domain-containing protein</fullName>
    </recommendedName>
</protein>
<reference evidence="2" key="1">
    <citation type="submission" date="2015-11" db="EMBL/GenBank/DDBJ databases">
        <authorList>
            <person name="Zhang Y."/>
            <person name="Guo Z."/>
        </authorList>
    </citation>
    <scope>NUCLEOTIDE SEQUENCE</scope>
    <source>
        <strain evidence="2">BN30871</strain>
    </source>
</reference>
<evidence type="ECO:0000259" key="1">
    <source>
        <dbReference type="Pfam" id="PF04230"/>
    </source>
</evidence>
<dbReference type="InterPro" id="IPR007345">
    <property type="entry name" value="Polysacch_pyruvyl_Trfase"/>
</dbReference>
<name>A0A0S4XQX7_9BACT</name>
<dbReference type="Pfam" id="PF04230">
    <property type="entry name" value="PS_pyruv_trans"/>
    <property type="match status" value="1"/>
</dbReference>
<accession>A0A0S4XQX7</accession>
<dbReference type="EMBL" id="FAXN01000083">
    <property type="protein sequence ID" value="CUV66348.1"/>
    <property type="molecule type" value="Genomic_DNA"/>
</dbReference>
<dbReference type="PANTHER" id="PTHR36836">
    <property type="entry name" value="COLANIC ACID BIOSYNTHESIS PROTEIN WCAK"/>
    <property type="match status" value="1"/>
</dbReference>
<gene>
    <name evidence="2" type="ORF">BN3087_790005</name>
</gene>
<proteinExistence type="predicted"/>
<organism evidence="2">
    <name type="scientific">Sulfurovum sp. enrichment culture clone C5</name>
    <dbReference type="NCBI Taxonomy" id="497650"/>
    <lineage>
        <taxon>Bacteria</taxon>
        <taxon>Pseudomonadati</taxon>
        <taxon>Campylobacterota</taxon>
        <taxon>Epsilonproteobacteria</taxon>
        <taxon>Campylobacterales</taxon>
        <taxon>Sulfurovaceae</taxon>
        <taxon>Sulfurovum</taxon>
        <taxon>environmental samples</taxon>
    </lineage>
</organism>
<feature type="domain" description="Polysaccharide pyruvyl transferase" evidence="1">
    <location>
        <begin position="18"/>
        <end position="305"/>
    </location>
</feature>
<dbReference type="AlphaFoldDB" id="A0A0S4XQX7"/>